<feature type="compositionally biased region" description="Basic and acidic residues" evidence="1">
    <location>
        <begin position="117"/>
        <end position="131"/>
    </location>
</feature>
<reference evidence="2" key="1">
    <citation type="submission" date="2022-07" db="EMBL/GenBank/DDBJ databases">
        <title>Fungi with potential for degradation of polypropylene.</title>
        <authorList>
            <person name="Gostincar C."/>
        </authorList>
    </citation>
    <scope>NUCLEOTIDE SEQUENCE</scope>
    <source>
        <strain evidence="2">EXF-13308</strain>
    </source>
</reference>
<evidence type="ECO:0000256" key="1">
    <source>
        <dbReference type="SAM" id="MobiDB-lite"/>
    </source>
</evidence>
<feature type="compositionally biased region" description="Basic and acidic residues" evidence="1">
    <location>
        <begin position="422"/>
        <end position="434"/>
    </location>
</feature>
<comment type="caution">
    <text evidence="2">The sequence shown here is derived from an EMBL/GenBank/DDBJ whole genome shotgun (WGS) entry which is preliminary data.</text>
</comment>
<sequence length="740" mass="81618">MDGAAKKVNLVANRILPDRPHHLSLSPTRRYPVPSGFWQNNSPLQYSTLLSEADRGVLLTRPYYDIREEPETAVVNSSDPVPRPDSKKTVNKMSFKDYQKQKKIPMSPSEHGLSAKVEMRQKEAAETRAGRDSTQPESGDKDPEVLQRSKAPDSRRHVDEERPRTLLSKPALSKTSSPIWESKKRAGDTEDSARPQKRSKAENTTPRSVASHKSPRHKDIDKQAQRDIKSTSHRAVANGRSALGAVKDGQSARSPNASANGFKSQNSGSHNSTPRRIENQPLKQTVPPLLSPLRITLDDENEPRSPKKRPACASPSEKPVSKPQKPDCNPAKRARSPLQIPPLLSPTLPPLVEEALARRQLTPKRDPSQGGSHIPESPNWSKKPLPPADGRDSARPSSYIVKLKYRKKHVKTVQRILALEPASKKEARKWERSVSVEATPPPAKKRPRPPDAILDSSSSTKRVKSAVELASSAKALVPSTPSKSAAAMSRVTSGTSQAQTPGETTGLTPAVSDRPQTSHDVSDKSSGSRAASLRLRHAEFSQLGTKLKHSRDDIIRGRTAPGGKAVDSSGFVQISTAEEKRVVALNLEMILAYMIAFKAHSQARHLEHKPCDYVMWEQLQPHFHELKHRTRHIKALQGLSLQLNAICLEELVMSYASHENGLSAKSANGLIQASKKRLDTWITAHETLSSVSDASMRAEMGPWTGLNDAVMMALRIMRRWVDREKVLWQAEVVLPLADGA</sequence>
<dbReference type="EMBL" id="JANBVO010000009">
    <property type="protein sequence ID" value="KAJ9149874.1"/>
    <property type="molecule type" value="Genomic_DNA"/>
</dbReference>
<feature type="compositionally biased region" description="Polar residues" evidence="1">
    <location>
        <begin position="251"/>
        <end position="274"/>
    </location>
</feature>
<evidence type="ECO:0000313" key="2">
    <source>
        <dbReference type="EMBL" id="KAJ9149874.1"/>
    </source>
</evidence>
<protein>
    <submittedName>
        <fullName evidence="2">Uncharacterized protein</fullName>
    </submittedName>
</protein>
<gene>
    <name evidence="2" type="ORF">NKR23_g3929</name>
</gene>
<evidence type="ECO:0000313" key="3">
    <source>
        <dbReference type="Proteomes" id="UP001174694"/>
    </source>
</evidence>
<dbReference type="Proteomes" id="UP001174694">
    <property type="component" value="Unassembled WGS sequence"/>
</dbReference>
<feature type="region of interest" description="Disordered" evidence="1">
    <location>
        <begin position="68"/>
        <end position="531"/>
    </location>
</feature>
<feature type="compositionally biased region" description="Polar residues" evidence="1">
    <location>
        <begin position="490"/>
        <end position="507"/>
    </location>
</feature>
<accession>A0AA38S3A8</accession>
<feature type="compositionally biased region" description="Basic and acidic residues" evidence="1">
    <location>
        <begin position="138"/>
        <end position="164"/>
    </location>
</feature>
<feature type="compositionally biased region" description="Basic residues" evidence="1">
    <location>
        <begin position="403"/>
        <end position="412"/>
    </location>
</feature>
<dbReference type="AlphaFoldDB" id="A0AA38S3A8"/>
<feature type="compositionally biased region" description="Basic and acidic residues" evidence="1">
    <location>
        <begin position="217"/>
        <end position="230"/>
    </location>
</feature>
<name>A0AA38S3A8_9PEZI</name>
<feature type="compositionally biased region" description="Basic and acidic residues" evidence="1">
    <location>
        <begin position="181"/>
        <end position="194"/>
    </location>
</feature>
<proteinExistence type="predicted"/>
<feature type="compositionally biased region" description="Pro residues" evidence="1">
    <location>
        <begin position="339"/>
        <end position="349"/>
    </location>
</feature>
<feature type="compositionally biased region" description="Basic and acidic residues" evidence="1">
    <location>
        <begin position="82"/>
        <end position="100"/>
    </location>
</feature>
<keyword evidence="3" id="KW-1185">Reference proteome</keyword>
<organism evidence="2 3">
    <name type="scientific">Pleurostoma richardsiae</name>
    <dbReference type="NCBI Taxonomy" id="41990"/>
    <lineage>
        <taxon>Eukaryota</taxon>
        <taxon>Fungi</taxon>
        <taxon>Dikarya</taxon>
        <taxon>Ascomycota</taxon>
        <taxon>Pezizomycotina</taxon>
        <taxon>Sordariomycetes</taxon>
        <taxon>Sordariomycetidae</taxon>
        <taxon>Calosphaeriales</taxon>
        <taxon>Pleurostomataceae</taxon>
        <taxon>Pleurostoma</taxon>
    </lineage>
</organism>